<evidence type="ECO:0000256" key="1">
    <source>
        <dbReference type="ARBA" id="ARBA00004651"/>
    </source>
</evidence>
<feature type="transmembrane region" description="Helical" evidence="6">
    <location>
        <begin position="177"/>
        <end position="197"/>
    </location>
</feature>
<comment type="subcellular location">
    <subcellularLocation>
        <location evidence="1">Cell membrane</location>
        <topology evidence="1">Multi-pass membrane protein</topology>
    </subcellularLocation>
</comment>
<keyword evidence="5 6" id="KW-0472">Membrane</keyword>
<evidence type="ECO:0000256" key="4">
    <source>
        <dbReference type="ARBA" id="ARBA00022989"/>
    </source>
</evidence>
<proteinExistence type="predicted"/>
<dbReference type="OrthoDB" id="103403at2"/>
<dbReference type="InterPro" id="IPR002797">
    <property type="entry name" value="Polysacc_synth"/>
</dbReference>
<feature type="transmembrane region" description="Helical" evidence="6">
    <location>
        <begin position="12"/>
        <end position="33"/>
    </location>
</feature>
<dbReference type="Pfam" id="PF01943">
    <property type="entry name" value="Polysacc_synt"/>
    <property type="match status" value="1"/>
</dbReference>
<keyword evidence="4 6" id="KW-1133">Transmembrane helix</keyword>
<evidence type="ECO:0000256" key="3">
    <source>
        <dbReference type="ARBA" id="ARBA00022692"/>
    </source>
</evidence>
<comment type="caution">
    <text evidence="7">The sequence shown here is derived from an EMBL/GenBank/DDBJ whole genome shotgun (WGS) entry which is preliminary data.</text>
</comment>
<evidence type="ECO:0000256" key="6">
    <source>
        <dbReference type="SAM" id="Phobius"/>
    </source>
</evidence>
<feature type="transmembrane region" description="Helical" evidence="6">
    <location>
        <begin position="45"/>
        <end position="68"/>
    </location>
</feature>
<reference evidence="7 8" key="1">
    <citation type="journal article" date="2012" name="Int. J. Syst. Evol. Microbiol.">
        <title>Marinomonas hwangdonensis sp. nov., isolated from seawater.</title>
        <authorList>
            <person name="Jung Y.T."/>
            <person name="Oh T.K."/>
            <person name="Yoon J.H."/>
        </authorList>
    </citation>
    <scope>NUCLEOTIDE SEQUENCE [LARGE SCALE GENOMIC DNA]</scope>
    <source>
        <strain evidence="7 8">HDW-15</strain>
    </source>
</reference>
<protein>
    <submittedName>
        <fullName evidence="7">Uncharacterized protein</fullName>
    </submittedName>
</protein>
<accession>A0A3M8PZ45</accession>
<feature type="transmembrane region" description="Helical" evidence="6">
    <location>
        <begin position="147"/>
        <end position="171"/>
    </location>
</feature>
<dbReference type="RefSeq" id="WP_123096547.1">
    <property type="nucleotide sequence ID" value="NZ_RIZG01000010.1"/>
</dbReference>
<feature type="transmembrane region" description="Helical" evidence="6">
    <location>
        <begin position="121"/>
        <end position="140"/>
    </location>
</feature>
<feature type="transmembrane region" description="Helical" evidence="6">
    <location>
        <begin position="382"/>
        <end position="402"/>
    </location>
</feature>
<dbReference type="Proteomes" id="UP000280507">
    <property type="component" value="Unassembled WGS sequence"/>
</dbReference>
<evidence type="ECO:0000256" key="2">
    <source>
        <dbReference type="ARBA" id="ARBA00022475"/>
    </source>
</evidence>
<feature type="transmembrane region" description="Helical" evidence="6">
    <location>
        <begin position="291"/>
        <end position="319"/>
    </location>
</feature>
<dbReference type="PANTHER" id="PTHR30250">
    <property type="entry name" value="PST FAMILY PREDICTED COLANIC ACID TRANSPORTER"/>
    <property type="match status" value="1"/>
</dbReference>
<evidence type="ECO:0000256" key="5">
    <source>
        <dbReference type="ARBA" id="ARBA00023136"/>
    </source>
</evidence>
<dbReference type="InterPro" id="IPR050833">
    <property type="entry name" value="Poly_Biosynth_Transport"/>
</dbReference>
<feature type="transmembrane region" description="Helical" evidence="6">
    <location>
        <begin position="252"/>
        <end position="279"/>
    </location>
</feature>
<dbReference type="GO" id="GO:0005886">
    <property type="term" value="C:plasma membrane"/>
    <property type="evidence" value="ECO:0007669"/>
    <property type="project" value="UniProtKB-SubCell"/>
</dbReference>
<keyword evidence="2" id="KW-1003">Cell membrane</keyword>
<dbReference type="AlphaFoldDB" id="A0A3M8PZ45"/>
<feature type="transmembrane region" description="Helical" evidence="6">
    <location>
        <begin position="325"/>
        <end position="345"/>
    </location>
</feature>
<sequence>MIKQFFKDSFFYTLSNLFTKGIAFIMLPIYLSYLDKGEYGIFDYISSVGSIFSVVVTLEIAQSVIRFAAEEVNLVEKSKIISNGFFFTLCTYIVFCTVLHLNLEEASVVLTDSPNNKNIASLAAISYMTSGLLYLSVVIYRANLNVGAAVISAAASAAISAIVSFVLLSYYGMGINGILIGLITGQSIVSVVNYFNLRIFLICKPEMNVLKSMIVFSAPLVFSSLGVMLAMFSDRFMIKEMLGFDALGEYGVAAKFAAVVTLLTVGFQSALAPLVYNRFNDPDTPKNLNKLFFYFFLIGFVFIIFSFILSETIITLIAGDGYNKAISILPLLVTSVLLSNGYLFFPGLSIAKKTHILAFLNIFTGVLNLVLNLFLIPIFDVYGAALATMLSALIGFILNVFYSERYYPILIAKSVLK</sequence>
<evidence type="ECO:0000313" key="7">
    <source>
        <dbReference type="EMBL" id="RNF48802.1"/>
    </source>
</evidence>
<dbReference type="PANTHER" id="PTHR30250:SF11">
    <property type="entry name" value="O-ANTIGEN TRANSPORTER-RELATED"/>
    <property type="match status" value="1"/>
</dbReference>
<feature type="transmembrane region" description="Helical" evidence="6">
    <location>
        <begin position="357"/>
        <end position="376"/>
    </location>
</feature>
<feature type="transmembrane region" description="Helical" evidence="6">
    <location>
        <begin position="80"/>
        <end position="101"/>
    </location>
</feature>
<feature type="transmembrane region" description="Helical" evidence="6">
    <location>
        <begin position="209"/>
        <end position="232"/>
    </location>
</feature>
<dbReference type="EMBL" id="RIZG01000010">
    <property type="protein sequence ID" value="RNF48802.1"/>
    <property type="molecule type" value="Genomic_DNA"/>
</dbReference>
<gene>
    <name evidence="7" type="ORF">EBI00_13880</name>
</gene>
<evidence type="ECO:0000313" key="8">
    <source>
        <dbReference type="Proteomes" id="UP000280507"/>
    </source>
</evidence>
<name>A0A3M8PZ45_9GAMM</name>
<organism evidence="7 8">
    <name type="scientific">Marinomonas hwangdonensis</name>
    <dbReference type="NCBI Taxonomy" id="1053647"/>
    <lineage>
        <taxon>Bacteria</taxon>
        <taxon>Pseudomonadati</taxon>
        <taxon>Pseudomonadota</taxon>
        <taxon>Gammaproteobacteria</taxon>
        <taxon>Oceanospirillales</taxon>
        <taxon>Oceanospirillaceae</taxon>
        <taxon>Marinomonas</taxon>
    </lineage>
</organism>
<keyword evidence="3 6" id="KW-0812">Transmembrane</keyword>
<keyword evidence="8" id="KW-1185">Reference proteome</keyword>